<keyword evidence="2" id="KW-0472">Membrane</keyword>
<feature type="transmembrane region" description="Helical" evidence="2">
    <location>
        <begin position="481"/>
        <end position="503"/>
    </location>
</feature>
<feature type="transmembrane region" description="Helical" evidence="2">
    <location>
        <begin position="586"/>
        <end position="605"/>
    </location>
</feature>
<feature type="transmembrane region" description="Helical" evidence="2">
    <location>
        <begin position="177"/>
        <end position="193"/>
    </location>
</feature>
<feature type="transmembrane region" description="Helical" evidence="2">
    <location>
        <begin position="213"/>
        <end position="236"/>
    </location>
</feature>
<name>A0A0G4I984_9ALVE</name>
<sequence>MRSHAWPEESAALRSSAQGGGGNSPARSAVRVAVQPAGAGTRAPTRTVTRATNKSMNRSRTNVHILENARQILENSRASNEDELEADKLCEHAEQLQINIREDLVGLCHVRRISHPWDESLPPIAKHWQIMVVCYTVAVIQVIGLLAITPDAFTEDGVLGMPYTQAQTLATDNPRTLGLRVLAVLLLMAALFTETNGNVHNNVFFHSIAQRLIWLITAYIVPMLVLFGGLNLILLAEESSVVLSALEIAFALEIDDIAVGVLKTFVPPTCWERAFTLKIPKFLVLKLWYEAEETLAEEESSYLFTQDKVESPQDLLPIPFRQALGSIAGKWNKIPKEERNDWKNFQKRGLVSFQADMNSKKQKRAALLEACYWKDHRKMPDAYWKKLSSEDKAAKLAEDLQIRQNMVQNAVFLLLISVVVAPPFSLALAQAFALNVPPSYQPVAWLQFLFFFLLFGGYGIGIGFATLRLAMPKLCRRRHSLAAACASSCTPVKSHTVFYYPFLDQGMSPLANVSIFLTPPMPYLMLLSDVTPFAAFLWIFLALNAIKSVWQSVENVMTFCQALRASAKTKDQKREGNAIDVDRKQLLLAVPAAVALIFLYGGQMASGWSDSDSAGESSDTAATTEEATDESVPSDRDSYHIDKWPSSPQTGLWFAALSIICLMAALSLTDFVLYRVRSRQKKKET</sequence>
<reference evidence="3" key="1">
    <citation type="submission" date="2014-11" db="EMBL/GenBank/DDBJ databases">
        <authorList>
            <person name="Otto D Thomas"/>
            <person name="Naeem Raeece"/>
        </authorList>
    </citation>
    <scope>NUCLEOTIDE SEQUENCE</scope>
</reference>
<feature type="transmembrane region" description="Helical" evidence="2">
    <location>
        <begin position="652"/>
        <end position="673"/>
    </location>
</feature>
<feature type="region of interest" description="Disordered" evidence="1">
    <location>
        <begin position="610"/>
        <end position="641"/>
    </location>
</feature>
<feature type="compositionally biased region" description="Low complexity" evidence="1">
    <location>
        <begin position="610"/>
        <end position="625"/>
    </location>
</feature>
<proteinExistence type="predicted"/>
<keyword evidence="2" id="KW-1133">Transmembrane helix</keyword>
<keyword evidence="2" id="KW-0812">Transmembrane</keyword>
<feature type="transmembrane region" description="Helical" evidence="2">
    <location>
        <begin position="445"/>
        <end position="469"/>
    </location>
</feature>
<evidence type="ECO:0000256" key="2">
    <source>
        <dbReference type="SAM" id="Phobius"/>
    </source>
</evidence>
<protein>
    <submittedName>
        <fullName evidence="3">Uncharacterized protein</fullName>
    </submittedName>
</protein>
<gene>
    <name evidence="3" type="ORF">Cvel_12204</name>
</gene>
<evidence type="ECO:0000256" key="1">
    <source>
        <dbReference type="SAM" id="MobiDB-lite"/>
    </source>
</evidence>
<dbReference type="EMBL" id="CDMZ01005720">
    <property type="protein sequence ID" value="CEM53718.1"/>
    <property type="molecule type" value="Genomic_DNA"/>
</dbReference>
<dbReference type="VEuPathDB" id="CryptoDB:Cvel_12204"/>
<feature type="transmembrane region" description="Helical" evidence="2">
    <location>
        <begin position="410"/>
        <end position="433"/>
    </location>
</feature>
<dbReference type="AlphaFoldDB" id="A0A0G4I984"/>
<feature type="transmembrane region" description="Helical" evidence="2">
    <location>
        <begin position="523"/>
        <end position="543"/>
    </location>
</feature>
<accession>A0A0G4I984</accession>
<feature type="region of interest" description="Disordered" evidence="1">
    <location>
        <begin position="1"/>
        <end position="30"/>
    </location>
</feature>
<organism evidence="3">
    <name type="scientific">Chromera velia CCMP2878</name>
    <dbReference type="NCBI Taxonomy" id="1169474"/>
    <lineage>
        <taxon>Eukaryota</taxon>
        <taxon>Sar</taxon>
        <taxon>Alveolata</taxon>
        <taxon>Colpodellida</taxon>
        <taxon>Chromeraceae</taxon>
        <taxon>Chromera</taxon>
    </lineage>
</organism>
<evidence type="ECO:0000313" key="3">
    <source>
        <dbReference type="EMBL" id="CEM53718.1"/>
    </source>
</evidence>